<evidence type="ECO:0000256" key="5">
    <source>
        <dbReference type="ARBA" id="ARBA00023136"/>
    </source>
</evidence>
<comment type="caution">
    <text evidence="8">The sequence shown here is derived from an EMBL/GenBank/DDBJ whole genome shotgun (WGS) entry which is preliminary data.</text>
</comment>
<dbReference type="EMBL" id="JAGMUV010000014">
    <property type="protein sequence ID" value="KAH7133955.1"/>
    <property type="molecule type" value="Genomic_DNA"/>
</dbReference>
<dbReference type="InterPro" id="IPR051085">
    <property type="entry name" value="MB_O-acyltransferase"/>
</dbReference>
<evidence type="ECO:0000256" key="7">
    <source>
        <dbReference type="SAM" id="Phobius"/>
    </source>
</evidence>
<evidence type="ECO:0000256" key="1">
    <source>
        <dbReference type="ARBA" id="ARBA00004141"/>
    </source>
</evidence>
<keyword evidence="3 7" id="KW-0812">Transmembrane</keyword>
<feature type="transmembrane region" description="Helical" evidence="7">
    <location>
        <begin position="144"/>
        <end position="170"/>
    </location>
</feature>
<dbReference type="AlphaFoldDB" id="A0A9P9IWW0"/>
<dbReference type="PANTHER" id="PTHR13285:SF18">
    <property type="entry name" value="PROTEIN-CYSTEINE N-PALMITOYLTRANSFERASE RASP"/>
    <property type="match status" value="1"/>
</dbReference>
<sequence>MGISLQDRRQGAQSPHTEQGASNEAQSRAEPSTLSASEFYLYYFVLIAAVPYMFWIAYYVSRRWFPNIGTAASDPRYTKYERFLSNGWIPGRKTDASDQQLHHDHLPPLAASVEHRVRVPAEVSKNSITEQGNSRLEQRASFDYSLALIFLIVLHGVSAANVTPILYINYKLVKAIPWRYVPLAMWTFNVLLLPANKLSQRYRFEDIARHIASSSSSEGLKPSLIYWGSWLDSYGGLNPRWEVLFNFTILRLISFQPRLLLEFLLQRRQPSLDPVDISKRDHITIPAAPKDYSFRNYVAYAIYSPLYLTGPTLTFNSFISQLRHRPTDIETPRTLRYAIRFILTLIVTEVILHYNYISAIPQATPSRLNTPLPRSLWSLSLNSTSSG</sequence>
<organism evidence="8 9">
    <name type="scientific">Dactylonectria macrodidyma</name>
    <dbReference type="NCBI Taxonomy" id="307937"/>
    <lineage>
        <taxon>Eukaryota</taxon>
        <taxon>Fungi</taxon>
        <taxon>Dikarya</taxon>
        <taxon>Ascomycota</taxon>
        <taxon>Pezizomycotina</taxon>
        <taxon>Sordariomycetes</taxon>
        <taxon>Hypocreomycetidae</taxon>
        <taxon>Hypocreales</taxon>
        <taxon>Nectriaceae</taxon>
        <taxon>Dactylonectria</taxon>
    </lineage>
</organism>
<keyword evidence="9" id="KW-1185">Reference proteome</keyword>
<evidence type="ECO:0000313" key="8">
    <source>
        <dbReference type="EMBL" id="KAH7133955.1"/>
    </source>
</evidence>
<dbReference type="PANTHER" id="PTHR13285">
    <property type="entry name" value="ACYLTRANSFERASE"/>
    <property type="match status" value="1"/>
</dbReference>
<feature type="compositionally biased region" description="Basic and acidic residues" evidence="6">
    <location>
        <begin position="1"/>
        <end position="10"/>
    </location>
</feature>
<dbReference type="Proteomes" id="UP000738349">
    <property type="component" value="Unassembled WGS sequence"/>
</dbReference>
<protein>
    <submittedName>
        <fullName evidence="8">MBOAT family protein</fullName>
    </submittedName>
</protein>
<evidence type="ECO:0000256" key="2">
    <source>
        <dbReference type="ARBA" id="ARBA00010323"/>
    </source>
</evidence>
<comment type="subcellular location">
    <subcellularLocation>
        <location evidence="1">Membrane</location>
        <topology evidence="1">Multi-pass membrane protein</topology>
    </subcellularLocation>
</comment>
<dbReference type="InterPro" id="IPR004299">
    <property type="entry name" value="MBOAT_fam"/>
</dbReference>
<evidence type="ECO:0000256" key="6">
    <source>
        <dbReference type="SAM" id="MobiDB-lite"/>
    </source>
</evidence>
<feature type="transmembrane region" description="Helical" evidence="7">
    <location>
        <begin position="176"/>
        <end position="195"/>
    </location>
</feature>
<dbReference type="GO" id="GO:0005783">
    <property type="term" value="C:endoplasmic reticulum"/>
    <property type="evidence" value="ECO:0007669"/>
    <property type="project" value="TreeGrafter"/>
</dbReference>
<name>A0A9P9IWW0_9HYPO</name>
<feature type="region of interest" description="Disordered" evidence="6">
    <location>
        <begin position="1"/>
        <end position="29"/>
    </location>
</feature>
<feature type="transmembrane region" description="Helical" evidence="7">
    <location>
        <begin position="40"/>
        <end position="60"/>
    </location>
</feature>
<evidence type="ECO:0000313" key="9">
    <source>
        <dbReference type="Proteomes" id="UP000738349"/>
    </source>
</evidence>
<dbReference type="GO" id="GO:0008374">
    <property type="term" value="F:O-acyltransferase activity"/>
    <property type="evidence" value="ECO:0007669"/>
    <property type="project" value="TreeGrafter"/>
</dbReference>
<keyword evidence="4 7" id="KW-1133">Transmembrane helix</keyword>
<proteinExistence type="inferred from homology"/>
<comment type="similarity">
    <text evidence="2">Belongs to the membrane-bound acyltransferase family.</text>
</comment>
<dbReference type="OrthoDB" id="420606at2759"/>
<dbReference type="GO" id="GO:0006506">
    <property type="term" value="P:GPI anchor biosynthetic process"/>
    <property type="evidence" value="ECO:0007669"/>
    <property type="project" value="TreeGrafter"/>
</dbReference>
<dbReference type="Pfam" id="PF03062">
    <property type="entry name" value="MBOAT"/>
    <property type="match status" value="1"/>
</dbReference>
<keyword evidence="5 7" id="KW-0472">Membrane</keyword>
<feature type="compositionally biased region" description="Polar residues" evidence="6">
    <location>
        <begin position="11"/>
        <end position="29"/>
    </location>
</feature>
<evidence type="ECO:0000256" key="3">
    <source>
        <dbReference type="ARBA" id="ARBA00022692"/>
    </source>
</evidence>
<accession>A0A9P9IWW0</accession>
<gene>
    <name evidence="8" type="ORF">EDB81DRAFT_858672</name>
</gene>
<reference evidence="8" key="1">
    <citation type="journal article" date="2021" name="Nat. Commun.">
        <title>Genetic determinants of endophytism in the Arabidopsis root mycobiome.</title>
        <authorList>
            <person name="Mesny F."/>
            <person name="Miyauchi S."/>
            <person name="Thiergart T."/>
            <person name="Pickel B."/>
            <person name="Atanasova L."/>
            <person name="Karlsson M."/>
            <person name="Huettel B."/>
            <person name="Barry K.W."/>
            <person name="Haridas S."/>
            <person name="Chen C."/>
            <person name="Bauer D."/>
            <person name="Andreopoulos W."/>
            <person name="Pangilinan J."/>
            <person name="LaButti K."/>
            <person name="Riley R."/>
            <person name="Lipzen A."/>
            <person name="Clum A."/>
            <person name="Drula E."/>
            <person name="Henrissat B."/>
            <person name="Kohler A."/>
            <person name="Grigoriev I.V."/>
            <person name="Martin F.M."/>
            <person name="Hacquard S."/>
        </authorList>
    </citation>
    <scope>NUCLEOTIDE SEQUENCE</scope>
    <source>
        <strain evidence="8">MPI-CAGE-AT-0147</strain>
    </source>
</reference>
<evidence type="ECO:0000256" key="4">
    <source>
        <dbReference type="ARBA" id="ARBA00022989"/>
    </source>
</evidence>
<dbReference type="GO" id="GO:0016020">
    <property type="term" value="C:membrane"/>
    <property type="evidence" value="ECO:0007669"/>
    <property type="project" value="UniProtKB-SubCell"/>
</dbReference>
<feature type="transmembrane region" description="Helical" evidence="7">
    <location>
        <begin position="337"/>
        <end position="357"/>
    </location>
</feature>